<dbReference type="AlphaFoldDB" id="A0A0G1D5G1"/>
<dbReference type="EMBL" id="LCDO01000002">
    <property type="protein sequence ID" value="KKS57273.1"/>
    <property type="molecule type" value="Genomic_DNA"/>
</dbReference>
<organism evidence="1 2">
    <name type="scientific">Candidatus Magasanikbacteria bacterium GW2011_GWA2_42_32</name>
    <dbReference type="NCBI Taxonomy" id="1619039"/>
    <lineage>
        <taxon>Bacteria</taxon>
        <taxon>Candidatus Magasanikiibacteriota</taxon>
    </lineage>
</organism>
<protein>
    <recommendedName>
        <fullName evidence="3">Resolvase helix-turn-helix domain protein</fullName>
    </recommendedName>
</protein>
<dbReference type="Proteomes" id="UP000034837">
    <property type="component" value="Unassembled WGS sequence"/>
</dbReference>
<sequence>MSKILLREKALSLRKKGLSYSQIKREIKVSKSTLSSWLYFLPLSKKRIDELRNKNLDRIEKFRNTMFEKRKKRMEEIFCREKELLLPLNKRELFLIGLGLYWGEGSKQDWSRVALANTDPNILKFFIKWLTDIHKISRTDLRIGLQLYPDMNIKEEIDFWSEYLKISSDQFIKPYIKKNISKRINHKGGFGHGTCTIMFNRVTLKEKILMQIKVLSSIH</sequence>
<reference evidence="1 2" key="1">
    <citation type="journal article" date="2015" name="Nature">
        <title>rRNA introns, odd ribosomes, and small enigmatic genomes across a large radiation of phyla.</title>
        <authorList>
            <person name="Brown C.T."/>
            <person name="Hug L.A."/>
            <person name="Thomas B.C."/>
            <person name="Sharon I."/>
            <person name="Castelle C.J."/>
            <person name="Singh A."/>
            <person name="Wilkins M.J."/>
            <person name="Williams K.H."/>
            <person name="Banfield J.F."/>
        </authorList>
    </citation>
    <scope>NUCLEOTIDE SEQUENCE [LARGE SCALE GENOMIC DNA]</scope>
</reference>
<evidence type="ECO:0000313" key="2">
    <source>
        <dbReference type="Proteomes" id="UP000034837"/>
    </source>
</evidence>
<gene>
    <name evidence="1" type="ORF">UV20_C0002G0062</name>
</gene>
<proteinExistence type="predicted"/>
<evidence type="ECO:0000313" key="1">
    <source>
        <dbReference type="EMBL" id="KKS57273.1"/>
    </source>
</evidence>
<name>A0A0G1D5G1_9BACT</name>
<evidence type="ECO:0008006" key="3">
    <source>
        <dbReference type="Google" id="ProtNLM"/>
    </source>
</evidence>
<comment type="caution">
    <text evidence="1">The sequence shown here is derived from an EMBL/GenBank/DDBJ whole genome shotgun (WGS) entry which is preliminary data.</text>
</comment>
<accession>A0A0G1D5G1</accession>